<sequence length="360" mass="41724">MKNQKLVLGVLGLGEGRSIISAVQQSEYYELGNICDLNEELCRQRMEEFGLDKYTVRYEDMLEDKEIDVIGIYTPDQLHAKHIMQALRAGKHVICTKPVIVGLDEAKELKECQKNSGKHVFVGQSTRFFESVKYQREMYEQQNIGELITVEAHYKNDSRWFLERDWSRQPGFSWMYNFMIHAVDLAAWYLPEIDEVFGYGAVSPNTREYGLNAEDTMTFVARDTKGRFATIEGAYGSPCLDGNVEFPIECTLRGTKGISRGGYSKFKYYERTVDEEGRHDRAETFDEKHDYYFRFEKENHHAGEYQNYIEYFARKLMKGETPKPDLEEAFHTIGILEAMKRSLESGLPVKVGSILREYGL</sequence>
<dbReference type="PANTHER" id="PTHR43818:SF11">
    <property type="entry name" value="BCDNA.GH03377"/>
    <property type="match status" value="1"/>
</dbReference>
<name>A0AB73T4T4_9FIRM</name>
<evidence type="ECO:0000313" key="6">
    <source>
        <dbReference type="Proteomes" id="UP000245412"/>
    </source>
</evidence>
<dbReference type="Pfam" id="PF01408">
    <property type="entry name" value="GFO_IDH_MocA"/>
    <property type="match status" value="1"/>
</dbReference>
<dbReference type="InterPro" id="IPR000683">
    <property type="entry name" value="Gfo/Idh/MocA-like_OxRdtase_N"/>
</dbReference>
<evidence type="ECO:0000259" key="3">
    <source>
        <dbReference type="Pfam" id="PF01408"/>
    </source>
</evidence>
<dbReference type="Gene3D" id="3.30.360.10">
    <property type="entry name" value="Dihydrodipicolinate Reductase, domain 2"/>
    <property type="match status" value="1"/>
</dbReference>
<dbReference type="InterPro" id="IPR050463">
    <property type="entry name" value="Gfo/Idh/MocA_oxidrdct_glycsds"/>
</dbReference>
<evidence type="ECO:0000256" key="2">
    <source>
        <dbReference type="ARBA" id="ARBA00023002"/>
    </source>
</evidence>
<dbReference type="SUPFAM" id="SSF51735">
    <property type="entry name" value="NAD(P)-binding Rossmann-fold domains"/>
    <property type="match status" value="1"/>
</dbReference>
<reference evidence="5 6" key="1">
    <citation type="submission" date="2018-05" db="EMBL/GenBank/DDBJ databases">
        <authorList>
            <person name="Goeker M."/>
            <person name="Huntemann M."/>
            <person name="Clum A."/>
            <person name="Pillay M."/>
            <person name="Palaniappan K."/>
            <person name="Varghese N."/>
            <person name="Mikhailova N."/>
            <person name="Stamatis D."/>
            <person name="Reddy T."/>
            <person name="Daum C."/>
            <person name="Shapiro N."/>
            <person name="Ivanova N."/>
            <person name="Kyrpides N."/>
            <person name="Woyke T."/>
        </authorList>
    </citation>
    <scope>NUCLEOTIDE SEQUENCE [LARGE SCALE GENOMIC DNA]</scope>
    <source>
        <strain evidence="5 6">DSM 26524</strain>
    </source>
</reference>
<dbReference type="Gene3D" id="3.40.50.720">
    <property type="entry name" value="NAD(P)-binding Rossmann-like Domain"/>
    <property type="match status" value="1"/>
</dbReference>
<dbReference type="InterPro" id="IPR036291">
    <property type="entry name" value="NAD(P)-bd_dom_sf"/>
</dbReference>
<dbReference type="Pfam" id="PF02894">
    <property type="entry name" value="GFO_IDH_MocA_C"/>
    <property type="match status" value="1"/>
</dbReference>
<dbReference type="GO" id="GO:0016491">
    <property type="term" value="F:oxidoreductase activity"/>
    <property type="evidence" value="ECO:0007669"/>
    <property type="project" value="UniProtKB-KW"/>
</dbReference>
<evidence type="ECO:0000313" key="5">
    <source>
        <dbReference type="EMBL" id="PWJ76030.1"/>
    </source>
</evidence>
<organism evidence="5 6">
    <name type="scientific">Murimonas intestini</name>
    <dbReference type="NCBI Taxonomy" id="1337051"/>
    <lineage>
        <taxon>Bacteria</taxon>
        <taxon>Bacillati</taxon>
        <taxon>Bacillota</taxon>
        <taxon>Clostridia</taxon>
        <taxon>Lachnospirales</taxon>
        <taxon>Lachnospiraceae</taxon>
        <taxon>Murimonas</taxon>
    </lineage>
</organism>
<evidence type="ECO:0000256" key="1">
    <source>
        <dbReference type="ARBA" id="ARBA00010928"/>
    </source>
</evidence>
<accession>A0AB73T4T4</accession>
<dbReference type="InterPro" id="IPR004104">
    <property type="entry name" value="Gfo/Idh/MocA-like_OxRdtase_C"/>
</dbReference>
<protein>
    <submittedName>
        <fullName evidence="5">Dehydrogenase</fullName>
    </submittedName>
</protein>
<keyword evidence="2" id="KW-0560">Oxidoreductase</keyword>
<feature type="domain" description="Gfo/Idh/MocA-like oxidoreductase N-terminal" evidence="3">
    <location>
        <begin position="9"/>
        <end position="123"/>
    </location>
</feature>
<keyword evidence="6" id="KW-1185">Reference proteome</keyword>
<dbReference type="Proteomes" id="UP000245412">
    <property type="component" value="Unassembled WGS sequence"/>
</dbReference>
<comment type="similarity">
    <text evidence="1">Belongs to the Gfo/Idh/MocA family.</text>
</comment>
<dbReference type="GO" id="GO:0000166">
    <property type="term" value="F:nucleotide binding"/>
    <property type="evidence" value="ECO:0007669"/>
    <property type="project" value="InterPro"/>
</dbReference>
<gene>
    <name evidence="5" type="ORF">C7383_10564</name>
</gene>
<dbReference type="EMBL" id="QGGY01000005">
    <property type="protein sequence ID" value="PWJ76030.1"/>
    <property type="molecule type" value="Genomic_DNA"/>
</dbReference>
<comment type="caution">
    <text evidence="5">The sequence shown here is derived from an EMBL/GenBank/DDBJ whole genome shotgun (WGS) entry which is preliminary data.</text>
</comment>
<dbReference type="SUPFAM" id="SSF55347">
    <property type="entry name" value="Glyceraldehyde-3-phosphate dehydrogenase-like, C-terminal domain"/>
    <property type="match status" value="1"/>
</dbReference>
<dbReference type="AlphaFoldDB" id="A0AB73T4T4"/>
<proteinExistence type="inferred from homology"/>
<feature type="domain" description="Gfo/Idh/MocA-like oxidoreductase C-terminal" evidence="4">
    <location>
        <begin position="136"/>
        <end position="351"/>
    </location>
</feature>
<dbReference type="PANTHER" id="PTHR43818">
    <property type="entry name" value="BCDNA.GH03377"/>
    <property type="match status" value="1"/>
</dbReference>
<evidence type="ECO:0000259" key="4">
    <source>
        <dbReference type="Pfam" id="PF02894"/>
    </source>
</evidence>